<evidence type="ECO:0000313" key="3">
    <source>
        <dbReference type="Proteomes" id="UP000294564"/>
    </source>
</evidence>
<evidence type="ECO:0000313" key="2">
    <source>
        <dbReference type="EMBL" id="TCP21309.1"/>
    </source>
</evidence>
<accession>A0A4R2NIG3</accession>
<comment type="caution">
    <text evidence="2">The sequence shown here is derived from an EMBL/GenBank/DDBJ whole genome shotgun (WGS) entry which is preliminary data.</text>
</comment>
<name>A0A4R2NIG3_9FLAO</name>
<reference evidence="2 3" key="1">
    <citation type="submission" date="2019-03" db="EMBL/GenBank/DDBJ databases">
        <title>Genomic Encyclopedia of Type Strains, Phase IV (KMG-IV): sequencing the most valuable type-strain genomes for metagenomic binning, comparative biology and taxonomic classification.</title>
        <authorList>
            <person name="Goeker M."/>
        </authorList>
    </citation>
    <scope>NUCLEOTIDE SEQUENCE [LARGE SCALE GENOMIC DNA]</scope>
    <source>
        <strain evidence="2 3">DSM 14836</strain>
    </source>
</reference>
<dbReference type="OrthoDB" id="1200496at2"/>
<sequence>MKKKLRNKKTQNPFSVLVILLTIVGLGFMFLTSMYYEPSWSFNWNNIRKNIRDSITLSKHRGITCGVGGMGVSTKSEVRTRIWVMKNATEHELLKLTEYPNGTIKAIAYEGLLRKKEFNKKAELTLRALKDTTYLLYYQSGCIGWGRKIGDYLIQDILMIDDEMPPPPPGMNSNIKLTELEKKNILLEYKKQKKTE</sequence>
<feature type="transmembrane region" description="Helical" evidence="1">
    <location>
        <begin position="12"/>
        <end position="36"/>
    </location>
</feature>
<dbReference type="Proteomes" id="UP000294564">
    <property type="component" value="Unassembled WGS sequence"/>
</dbReference>
<organism evidence="2 3">
    <name type="scientific">Tenacibaculum skagerrakense</name>
    <dbReference type="NCBI Taxonomy" id="186571"/>
    <lineage>
        <taxon>Bacteria</taxon>
        <taxon>Pseudomonadati</taxon>
        <taxon>Bacteroidota</taxon>
        <taxon>Flavobacteriia</taxon>
        <taxon>Flavobacteriales</taxon>
        <taxon>Flavobacteriaceae</taxon>
        <taxon>Tenacibaculum</taxon>
    </lineage>
</organism>
<keyword evidence="1" id="KW-0812">Transmembrane</keyword>
<evidence type="ECO:0000256" key="1">
    <source>
        <dbReference type="SAM" id="Phobius"/>
    </source>
</evidence>
<dbReference type="RefSeq" id="WP_132796080.1">
    <property type="nucleotide sequence ID" value="NZ_SLXM01000021.1"/>
</dbReference>
<keyword evidence="3" id="KW-1185">Reference proteome</keyword>
<dbReference type="AlphaFoldDB" id="A0A4R2NIG3"/>
<proteinExistence type="predicted"/>
<protein>
    <submittedName>
        <fullName evidence="2">Uncharacterized protein</fullName>
    </submittedName>
</protein>
<dbReference type="EMBL" id="SLXM01000021">
    <property type="protein sequence ID" value="TCP21309.1"/>
    <property type="molecule type" value="Genomic_DNA"/>
</dbReference>
<gene>
    <name evidence="2" type="ORF">EV195_1215</name>
</gene>
<keyword evidence="1" id="KW-1133">Transmembrane helix</keyword>
<keyword evidence="1" id="KW-0472">Membrane</keyword>